<dbReference type="Proteomes" id="UP001157006">
    <property type="component" value="Chromosome 6"/>
</dbReference>
<organism evidence="1 2">
    <name type="scientific">Vicia faba</name>
    <name type="common">Broad bean</name>
    <name type="synonym">Faba vulgaris</name>
    <dbReference type="NCBI Taxonomy" id="3906"/>
    <lineage>
        <taxon>Eukaryota</taxon>
        <taxon>Viridiplantae</taxon>
        <taxon>Streptophyta</taxon>
        <taxon>Embryophyta</taxon>
        <taxon>Tracheophyta</taxon>
        <taxon>Spermatophyta</taxon>
        <taxon>Magnoliopsida</taxon>
        <taxon>eudicotyledons</taxon>
        <taxon>Gunneridae</taxon>
        <taxon>Pentapetalae</taxon>
        <taxon>rosids</taxon>
        <taxon>fabids</taxon>
        <taxon>Fabales</taxon>
        <taxon>Fabaceae</taxon>
        <taxon>Papilionoideae</taxon>
        <taxon>50 kb inversion clade</taxon>
        <taxon>NPAAA clade</taxon>
        <taxon>Hologalegina</taxon>
        <taxon>IRL clade</taxon>
        <taxon>Fabeae</taxon>
        <taxon>Vicia</taxon>
    </lineage>
</organism>
<proteinExistence type="predicted"/>
<dbReference type="EMBL" id="OX451741">
    <property type="protein sequence ID" value="CAI8617982.1"/>
    <property type="molecule type" value="Genomic_DNA"/>
</dbReference>
<evidence type="ECO:0000313" key="1">
    <source>
        <dbReference type="EMBL" id="CAI8617982.1"/>
    </source>
</evidence>
<dbReference type="AlphaFoldDB" id="A0AAV1B984"/>
<evidence type="ECO:0000313" key="2">
    <source>
        <dbReference type="Proteomes" id="UP001157006"/>
    </source>
</evidence>
<gene>
    <name evidence="1" type="ORF">VFH_VI101720</name>
</gene>
<accession>A0AAV1B984</accession>
<dbReference type="Gene3D" id="2.40.50.140">
    <property type="entry name" value="Nucleic acid-binding proteins"/>
    <property type="match status" value="1"/>
</dbReference>
<name>A0AAV1B984_VICFA</name>
<dbReference type="InterPro" id="IPR012340">
    <property type="entry name" value="NA-bd_OB-fold"/>
</dbReference>
<keyword evidence="2" id="KW-1185">Reference proteome</keyword>
<protein>
    <submittedName>
        <fullName evidence="1">Uncharacterized protein</fullName>
    </submittedName>
</protein>
<sequence>MLFDRDCNLLTKMTCSDLITEMDREDEPTIMPRVIGGFIKQTFLFKIDVKNDVKSGFKHSFRVKNVCADKDIITKFKYVVKVDKTLLHVSSFCFLCNM</sequence>
<reference evidence="1 2" key="1">
    <citation type="submission" date="2023-01" db="EMBL/GenBank/DDBJ databases">
        <authorList>
            <person name="Kreplak J."/>
        </authorList>
    </citation>
    <scope>NUCLEOTIDE SEQUENCE [LARGE SCALE GENOMIC DNA]</scope>
</reference>